<proteinExistence type="inferred from homology"/>
<evidence type="ECO:0000256" key="3">
    <source>
        <dbReference type="ARBA" id="ARBA00022722"/>
    </source>
</evidence>
<evidence type="ECO:0000256" key="4">
    <source>
        <dbReference type="ARBA" id="ARBA00022801"/>
    </source>
</evidence>
<dbReference type="EC" id="3.1.-.-" evidence="6"/>
<evidence type="ECO:0000256" key="5">
    <source>
        <dbReference type="ARBA" id="ARBA00023026"/>
    </source>
</evidence>
<protein>
    <recommendedName>
        <fullName evidence="6">Endoribonuclease VapD</fullName>
        <ecNumber evidence="6">3.1.-.-</ecNumber>
    </recommendedName>
</protein>
<accession>A0A926Z8F5</accession>
<reference evidence="7" key="2">
    <citation type="submission" date="2020-08" db="EMBL/GenBank/DDBJ databases">
        <authorList>
            <person name="Chen M."/>
            <person name="Teng W."/>
            <person name="Zhao L."/>
            <person name="Hu C."/>
            <person name="Zhou Y."/>
            <person name="Han B."/>
            <person name="Song L."/>
            <person name="Shu W."/>
        </authorList>
    </citation>
    <scope>NUCLEOTIDE SEQUENCE</scope>
    <source>
        <strain evidence="7">FACHB-1277</strain>
    </source>
</reference>
<sequence>MYAIAFDMDIEASRLNYGDPYNNAYTEIGKVLQRNGFVRQQGSVYFGNENINAVTCVLAAIDLSRSLPWFAGSVRDIRMLRIEDLNDLMPAV</sequence>
<dbReference type="GO" id="GO:0016787">
    <property type="term" value="F:hydrolase activity"/>
    <property type="evidence" value="ECO:0007669"/>
    <property type="project" value="UniProtKB-KW"/>
</dbReference>
<evidence type="ECO:0000256" key="6">
    <source>
        <dbReference type="PIRNR" id="PIRNR002882"/>
    </source>
</evidence>
<evidence type="ECO:0000313" key="8">
    <source>
        <dbReference type="Proteomes" id="UP000631421"/>
    </source>
</evidence>
<dbReference type="InterPro" id="IPR016368">
    <property type="entry name" value="VapD"/>
</dbReference>
<name>A0A926Z8F5_9CYAN</name>
<evidence type="ECO:0000256" key="1">
    <source>
        <dbReference type="ARBA" id="ARBA00009653"/>
    </source>
</evidence>
<comment type="function">
    <text evidence="6">Cleaves ssRNA, mostly between U:A.</text>
</comment>
<dbReference type="InterPro" id="IPR019199">
    <property type="entry name" value="Virulence_VapD/CRISPR_Cas2"/>
</dbReference>
<keyword evidence="3 6" id="KW-0540">Nuclease</keyword>
<organism evidence="7 8">
    <name type="scientific">Pseudanabaena cinerea FACHB-1277</name>
    <dbReference type="NCBI Taxonomy" id="2949581"/>
    <lineage>
        <taxon>Bacteria</taxon>
        <taxon>Bacillati</taxon>
        <taxon>Cyanobacteriota</taxon>
        <taxon>Cyanophyceae</taxon>
        <taxon>Pseudanabaenales</taxon>
        <taxon>Pseudanabaenaceae</taxon>
        <taxon>Pseudanabaena</taxon>
        <taxon>Pseudanabaena cinerea</taxon>
    </lineage>
</organism>
<dbReference type="GO" id="GO:0003723">
    <property type="term" value="F:RNA binding"/>
    <property type="evidence" value="ECO:0007669"/>
    <property type="project" value="InterPro"/>
</dbReference>
<dbReference type="AlphaFoldDB" id="A0A926Z8F5"/>
<comment type="similarity">
    <text evidence="1 6">Belongs to the VapD ribonuclease family.</text>
</comment>
<dbReference type="EMBL" id="JACJPY010000129">
    <property type="protein sequence ID" value="MBD2152658.1"/>
    <property type="molecule type" value="Genomic_DNA"/>
</dbReference>
<comment type="subunit">
    <text evidence="2 6">Homodimer.</text>
</comment>
<keyword evidence="8" id="KW-1185">Reference proteome</keyword>
<gene>
    <name evidence="7" type="ORF">H6F44_21415</name>
</gene>
<keyword evidence="4 6" id="KW-0378">Hydrolase</keyword>
<evidence type="ECO:0000313" key="7">
    <source>
        <dbReference type="EMBL" id="MBD2152658.1"/>
    </source>
</evidence>
<dbReference type="GO" id="GO:0004518">
    <property type="term" value="F:nuclease activity"/>
    <property type="evidence" value="ECO:0007669"/>
    <property type="project" value="UniProtKB-UniRule"/>
</dbReference>
<dbReference type="Proteomes" id="UP000631421">
    <property type="component" value="Unassembled WGS sequence"/>
</dbReference>
<keyword evidence="5" id="KW-0843">Virulence</keyword>
<dbReference type="Gene3D" id="3.30.70.240">
    <property type="match status" value="1"/>
</dbReference>
<dbReference type="PIRSF" id="PIRSF002882">
    <property type="entry name" value="VapD"/>
    <property type="match status" value="1"/>
</dbReference>
<dbReference type="Pfam" id="PF09827">
    <property type="entry name" value="CRISPR_Cas2"/>
    <property type="match status" value="1"/>
</dbReference>
<reference evidence="7" key="1">
    <citation type="journal article" date="2015" name="ISME J.">
        <title>Draft Genome Sequence of Streptomyces incarnatus NRRL8089, which Produces the Nucleoside Antibiotic Sinefungin.</title>
        <authorList>
            <person name="Oshima K."/>
            <person name="Hattori M."/>
            <person name="Shimizu H."/>
            <person name="Fukuda K."/>
            <person name="Nemoto M."/>
            <person name="Inagaki K."/>
            <person name="Tamura T."/>
        </authorList>
    </citation>
    <scope>NUCLEOTIDE SEQUENCE</scope>
    <source>
        <strain evidence="7">FACHB-1277</strain>
    </source>
</reference>
<evidence type="ECO:0000256" key="2">
    <source>
        <dbReference type="ARBA" id="ARBA00011738"/>
    </source>
</evidence>
<comment type="caution">
    <text evidence="7">The sequence shown here is derived from an EMBL/GenBank/DDBJ whole genome shotgun (WGS) entry which is preliminary data.</text>
</comment>